<name>A0ABW3TFL7_9RHOB</name>
<dbReference type="InterPro" id="IPR043128">
    <property type="entry name" value="Rev_trsase/Diguanyl_cyclase"/>
</dbReference>
<comment type="caution">
    <text evidence="3">The sequence shown here is derived from an EMBL/GenBank/DDBJ whole genome shotgun (WGS) entry which is preliminary data.</text>
</comment>
<reference evidence="4" key="1">
    <citation type="journal article" date="2019" name="Int. J. Syst. Evol. Microbiol.">
        <title>The Global Catalogue of Microorganisms (GCM) 10K type strain sequencing project: providing services to taxonomists for standard genome sequencing and annotation.</title>
        <authorList>
            <consortium name="The Broad Institute Genomics Platform"/>
            <consortium name="The Broad Institute Genome Sequencing Center for Infectious Disease"/>
            <person name="Wu L."/>
            <person name="Ma J."/>
        </authorList>
    </citation>
    <scope>NUCLEOTIDE SEQUENCE [LARGE SCALE GENOMIC DNA]</scope>
    <source>
        <strain evidence="4">CCUG 55328</strain>
    </source>
</reference>
<dbReference type="InterPro" id="IPR029787">
    <property type="entry name" value="Nucleotide_cyclase"/>
</dbReference>
<dbReference type="CDD" id="cd01948">
    <property type="entry name" value="EAL"/>
    <property type="match status" value="1"/>
</dbReference>
<dbReference type="Pfam" id="PF00563">
    <property type="entry name" value="EAL"/>
    <property type="match status" value="1"/>
</dbReference>
<dbReference type="SMART" id="SM00052">
    <property type="entry name" value="EAL"/>
    <property type="match status" value="1"/>
</dbReference>
<evidence type="ECO:0000313" key="3">
    <source>
        <dbReference type="EMBL" id="MFD1195733.1"/>
    </source>
</evidence>
<accession>A0ABW3TFL7</accession>
<dbReference type="InterPro" id="IPR035919">
    <property type="entry name" value="EAL_sf"/>
</dbReference>
<dbReference type="Pfam" id="PF00990">
    <property type="entry name" value="GGDEF"/>
    <property type="match status" value="1"/>
</dbReference>
<dbReference type="InterPro" id="IPR000160">
    <property type="entry name" value="GGDEF_dom"/>
</dbReference>
<dbReference type="PANTHER" id="PTHR33121">
    <property type="entry name" value="CYCLIC DI-GMP PHOSPHODIESTERASE PDEF"/>
    <property type="match status" value="1"/>
</dbReference>
<sequence length="514" mass="55445">MARSPLKQLAWLRRARRVLLSGPQALAFMPAMALAAFWIGGEAWLLIVALGVPLIHAITANDAEDAPAPAPADAPLPEESMHALNRALEAAMAGAARTGRSTGCIMLAVDDLPDLLDRHGQGATETIMLSLTARLASSLREGDSVVRLPGGEFGIAIAPMRHLDLESAIQIAGRLQLSVEEPLSLDATTVYLSCSVGFCLASRNPGTGSSDLLDAARAALTDAQRNGPSAIRAFTDRMRSARHVQGLLADEAAKALESGQIIPWFQPQISTDTGQITGFEALSRWQHPERGLISPNEFLPVLEQSGQLERLGEIMLYRALAALRSWDAAGFNIPRVGVNFANEELHNPKLLDKIRWELDRFDLPPSRLAVEVLETVVAAAPDDTVSRNINGLAKLGCVIDLDDFGTGHASISSIRRFAVARIKIDRSFVMKVDRDPEQQRIVNAILTMADRLDLDTLAEGVETLGEHAMLAQLGCGHVQGFGIARPMPFDQTADWIRNYNAKLQQAPAIGRSAG</sequence>
<dbReference type="Gene3D" id="3.30.70.270">
    <property type="match status" value="1"/>
</dbReference>
<dbReference type="EMBL" id="JBHTKR010000005">
    <property type="protein sequence ID" value="MFD1195733.1"/>
    <property type="molecule type" value="Genomic_DNA"/>
</dbReference>
<evidence type="ECO:0000259" key="2">
    <source>
        <dbReference type="PROSITE" id="PS50887"/>
    </source>
</evidence>
<organism evidence="3 4">
    <name type="scientific">Seohaeicola saemankumensis</name>
    <dbReference type="NCBI Taxonomy" id="481181"/>
    <lineage>
        <taxon>Bacteria</taxon>
        <taxon>Pseudomonadati</taxon>
        <taxon>Pseudomonadota</taxon>
        <taxon>Alphaproteobacteria</taxon>
        <taxon>Rhodobacterales</taxon>
        <taxon>Roseobacteraceae</taxon>
        <taxon>Seohaeicola</taxon>
    </lineage>
</organism>
<dbReference type="SUPFAM" id="SSF141868">
    <property type="entry name" value="EAL domain-like"/>
    <property type="match status" value="1"/>
</dbReference>
<dbReference type="Proteomes" id="UP001597151">
    <property type="component" value="Unassembled WGS sequence"/>
</dbReference>
<gene>
    <name evidence="3" type="ORF">ACFQ3C_13755</name>
</gene>
<keyword evidence="4" id="KW-1185">Reference proteome</keyword>
<feature type="domain" description="GGDEF" evidence="2">
    <location>
        <begin position="100"/>
        <end position="236"/>
    </location>
</feature>
<dbReference type="InterPro" id="IPR050706">
    <property type="entry name" value="Cyclic-di-GMP_PDE-like"/>
</dbReference>
<evidence type="ECO:0000313" key="4">
    <source>
        <dbReference type="Proteomes" id="UP001597151"/>
    </source>
</evidence>
<dbReference type="PROSITE" id="PS50887">
    <property type="entry name" value="GGDEF"/>
    <property type="match status" value="1"/>
</dbReference>
<dbReference type="RefSeq" id="WP_380792883.1">
    <property type="nucleotide sequence ID" value="NZ_JBHTKR010000005.1"/>
</dbReference>
<evidence type="ECO:0000259" key="1">
    <source>
        <dbReference type="PROSITE" id="PS50883"/>
    </source>
</evidence>
<dbReference type="SMART" id="SM00267">
    <property type="entry name" value="GGDEF"/>
    <property type="match status" value="1"/>
</dbReference>
<proteinExistence type="predicted"/>
<dbReference type="PANTHER" id="PTHR33121:SF70">
    <property type="entry name" value="SIGNALING PROTEIN YKOW"/>
    <property type="match status" value="1"/>
</dbReference>
<dbReference type="InterPro" id="IPR001633">
    <property type="entry name" value="EAL_dom"/>
</dbReference>
<dbReference type="NCBIfam" id="TIGR00254">
    <property type="entry name" value="GGDEF"/>
    <property type="match status" value="1"/>
</dbReference>
<feature type="domain" description="EAL" evidence="1">
    <location>
        <begin position="245"/>
        <end position="500"/>
    </location>
</feature>
<protein>
    <submittedName>
        <fullName evidence="3">Bifunctional diguanylate cyclase/phosphodiesterase</fullName>
    </submittedName>
</protein>
<dbReference type="SUPFAM" id="SSF55073">
    <property type="entry name" value="Nucleotide cyclase"/>
    <property type="match status" value="1"/>
</dbReference>
<dbReference type="Gene3D" id="3.20.20.450">
    <property type="entry name" value="EAL domain"/>
    <property type="match status" value="1"/>
</dbReference>
<dbReference type="PROSITE" id="PS50883">
    <property type="entry name" value="EAL"/>
    <property type="match status" value="1"/>
</dbReference>